<feature type="domain" description="Copper resistance protein D" evidence="2">
    <location>
        <begin position="49"/>
        <end position="149"/>
    </location>
</feature>
<accession>Q0A881</accession>
<organism evidence="3 4">
    <name type="scientific">Alkalilimnicola ehrlichii (strain ATCC BAA-1101 / DSM 17681 / MLHE-1)</name>
    <dbReference type="NCBI Taxonomy" id="187272"/>
    <lineage>
        <taxon>Bacteria</taxon>
        <taxon>Pseudomonadati</taxon>
        <taxon>Pseudomonadota</taxon>
        <taxon>Gammaproteobacteria</taxon>
        <taxon>Chromatiales</taxon>
        <taxon>Ectothiorhodospiraceae</taxon>
        <taxon>Alkalilimnicola</taxon>
    </lineage>
</organism>
<keyword evidence="1" id="KW-1133">Transmembrane helix</keyword>
<feature type="transmembrane region" description="Helical" evidence="1">
    <location>
        <begin position="84"/>
        <end position="105"/>
    </location>
</feature>
<sequence>MPYVSTALALHALAAVLWVGGMAFAWGILRPVAAETLEGPARQTLWRGVFARFFPLVWASILVLLATGYYLLFGVFGGFAGSGMHIHLMHVLGLVMTGVFAYLFFRPWQRFRRAVAQEDWSAGAKDLATIRSTVAFNLALGLVTVAVGAGGRFWL</sequence>
<evidence type="ECO:0000313" key="4">
    <source>
        <dbReference type="Proteomes" id="UP000001962"/>
    </source>
</evidence>
<evidence type="ECO:0000313" key="3">
    <source>
        <dbReference type="EMBL" id="ABI56956.1"/>
    </source>
</evidence>
<dbReference type="InterPro" id="IPR008457">
    <property type="entry name" value="Cu-R_CopD_dom"/>
</dbReference>
<dbReference type="GO" id="GO:0016020">
    <property type="term" value="C:membrane"/>
    <property type="evidence" value="ECO:0007669"/>
    <property type="project" value="InterPro"/>
</dbReference>
<dbReference type="EMBL" id="CP000453">
    <property type="protein sequence ID" value="ABI56956.1"/>
    <property type="molecule type" value="Genomic_DNA"/>
</dbReference>
<dbReference type="OrthoDB" id="8419862at2"/>
<evidence type="ECO:0000259" key="2">
    <source>
        <dbReference type="Pfam" id="PF05425"/>
    </source>
</evidence>
<name>Q0A881_ALKEH</name>
<keyword evidence="1" id="KW-0472">Membrane</keyword>
<dbReference type="HOGENOM" id="CLU_106186_1_0_6"/>
<feature type="transmembrane region" description="Helical" evidence="1">
    <location>
        <begin position="6"/>
        <end position="29"/>
    </location>
</feature>
<keyword evidence="1" id="KW-0812">Transmembrane</keyword>
<proteinExistence type="predicted"/>
<keyword evidence="4" id="KW-1185">Reference proteome</keyword>
<evidence type="ECO:0000256" key="1">
    <source>
        <dbReference type="SAM" id="Phobius"/>
    </source>
</evidence>
<feature type="transmembrane region" description="Helical" evidence="1">
    <location>
        <begin position="49"/>
        <end position="72"/>
    </location>
</feature>
<dbReference type="AlphaFoldDB" id="Q0A881"/>
<protein>
    <recommendedName>
        <fullName evidence="2">Copper resistance protein D domain-containing protein</fullName>
    </recommendedName>
</protein>
<dbReference type="KEGG" id="aeh:Mlg_1610"/>
<dbReference type="Pfam" id="PF05425">
    <property type="entry name" value="CopD"/>
    <property type="match status" value="1"/>
</dbReference>
<dbReference type="Proteomes" id="UP000001962">
    <property type="component" value="Chromosome"/>
</dbReference>
<gene>
    <name evidence="3" type="ordered locus">Mlg_1610</name>
</gene>
<dbReference type="RefSeq" id="WP_011629350.1">
    <property type="nucleotide sequence ID" value="NC_008340.1"/>
</dbReference>
<reference evidence="4" key="1">
    <citation type="submission" date="2006-08" db="EMBL/GenBank/DDBJ databases">
        <title>Complete sequence of Alkalilimnicola ehrilichei MLHE-1.</title>
        <authorList>
            <person name="Copeland A."/>
            <person name="Lucas S."/>
            <person name="Lapidus A."/>
            <person name="Barry K."/>
            <person name="Detter J.C."/>
            <person name="Glavina del Rio T."/>
            <person name="Hammon N."/>
            <person name="Israni S."/>
            <person name="Dalin E."/>
            <person name="Tice H."/>
            <person name="Pitluck S."/>
            <person name="Sims D."/>
            <person name="Brettin T."/>
            <person name="Bruce D."/>
            <person name="Han C."/>
            <person name="Tapia R."/>
            <person name="Gilna P."/>
            <person name="Schmutz J."/>
            <person name="Larimer F."/>
            <person name="Land M."/>
            <person name="Hauser L."/>
            <person name="Kyrpides N."/>
            <person name="Mikhailova N."/>
            <person name="Oremland R.S."/>
            <person name="Hoeft S.E."/>
            <person name="Switzer-Blum J."/>
            <person name="Kulp T."/>
            <person name="King G."/>
            <person name="Tabita R."/>
            <person name="Witte B."/>
            <person name="Santini J.M."/>
            <person name="Basu P."/>
            <person name="Hollibaugh J.T."/>
            <person name="Xie G."/>
            <person name="Stolz J.F."/>
            <person name="Richardson P."/>
        </authorList>
    </citation>
    <scope>NUCLEOTIDE SEQUENCE [LARGE SCALE GENOMIC DNA]</scope>
    <source>
        <strain evidence="4">ATCC BAA-1101 / DSM 17681 / MLHE-1</strain>
    </source>
</reference>
<dbReference type="eggNOG" id="COG5615">
    <property type="taxonomic scope" value="Bacteria"/>
</dbReference>
<feature type="transmembrane region" description="Helical" evidence="1">
    <location>
        <begin position="134"/>
        <end position="154"/>
    </location>
</feature>